<dbReference type="PANTHER" id="PTHR42912">
    <property type="entry name" value="METHYLTRANSFERASE"/>
    <property type="match status" value="1"/>
</dbReference>
<keyword evidence="2" id="KW-0489">Methyltransferase</keyword>
<dbReference type="Pfam" id="PF08241">
    <property type="entry name" value="Methyltransf_11"/>
    <property type="match status" value="1"/>
</dbReference>
<dbReference type="EMBL" id="JAPNUD010000042">
    <property type="protein sequence ID" value="MDA0642435.1"/>
    <property type="molecule type" value="Genomic_DNA"/>
</dbReference>
<keyword evidence="2" id="KW-0808">Transferase</keyword>
<dbReference type="GO" id="GO:0008168">
    <property type="term" value="F:methyltransferase activity"/>
    <property type="evidence" value="ECO:0007669"/>
    <property type="project" value="UniProtKB-KW"/>
</dbReference>
<proteinExistence type="predicted"/>
<dbReference type="PANTHER" id="PTHR42912:SF80">
    <property type="entry name" value="METHYLTRANSFERASE DOMAIN-CONTAINING PROTEIN"/>
    <property type="match status" value="1"/>
</dbReference>
<keyword evidence="3" id="KW-1185">Reference proteome</keyword>
<dbReference type="GO" id="GO:0032259">
    <property type="term" value="P:methylation"/>
    <property type="evidence" value="ECO:0007669"/>
    <property type="project" value="UniProtKB-KW"/>
</dbReference>
<protein>
    <submittedName>
        <fullName evidence="2">Class I SAM-dependent methyltransferase</fullName>
    </submittedName>
</protein>
<evidence type="ECO:0000313" key="3">
    <source>
        <dbReference type="Proteomes" id="UP001212498"/>
    </source>
</evidence>
<dbReference type="InterPro" id="IPR013216">
    <property type="entry name" value="Methyltransf_11"/>
</dbReference>
<reference evidence="2 3" key="1">
    <citation type="submission" date="2022-11" db="EMBL/GenBank/DDBJ databases">
        <title>Nonomuraea corallina sp. nov., a new species of the genus Nonomuraea isolated from sea side sediment in Thai sea.</title>
        <authorList>
            <person name="Ngamcharungchit C."/>
            <person name="Matsumoto A."/>
            <person name="Suriyachadkun C."/>
            <person name="Panbangred W."/>
            <person name="Inahashi Y."/>
            <person name="Intra B."/>
        </authorList>
    </citation>
    <scope>NUCLEOTIDE SEQUENCE [LARGE SCALE GENOMIC DNA]</scope>
    <source>
        <strain evidence="2 3">DSM 43553</strain>
    </source>
</reference>
<organism evidence="2 3">
    <name type="scientific">Nonomuraea ferruginea</name>
    <dbReference type="NCBI Taxonomy" id="46174"/>
    <lineage>
        <taxon>Bacteria</taxon>
        <taxon>Bacillati</taxon>
        <taxon>Actinomycetota</taxon>
        <taxon>Actinomycetes</taxon>
        <taxon>Streptosporangiales</taxon>
        <taxon>Streptosporangiaceae</taxon>
        <taxon>Nonomuraea</taxon>
    </lineage>
</organism>
<feature type="domain" description="Methyltransferase type 11" evidence="1">
    <location>
        <begin position="97"/>
        <end position="188"/>
    </location>
</feature>
<accession>A0ABT4SZE8</accession>
<name>A0ABT4SZE8_9ACTN</name>
<dbReference type="SUPFAM" id="SSF53335">
    <property type="entry name" value="S-adenosyl-L-methionine-dependent methyltransferases"/>
    <property type="match status" value="1"/>
</dbReference>
<dbReference type="Proteomes" id="UP001212498">
    <property type="component" value="Unassembled WGS sequence"/>
</dbReference>
<comment type="caution">
    <text evidence="2">The sequence shown here is derived from an EMBL/GenBank/DDBJ whole genome shotgun (WGS) entry which is preliminary data.</text>
</comment>
<gene>
    <name evidence="2" type="ORF">OUY24_17505</name>
</gene>
<dbReference type="InterPro" id="IPR050508">
    <property type="entry name" value="Methyltransf_Superfamily"/>
</dbReference>
<sequence length="293" mass="31160">MIHESPLGYLLGIEGMALLRAFTGAHGREFTEARIAEIRKFLDDPRLADAAVDVARVDPVAGYRIWSATYDGPNAAFDLDEPILHEILGAIPAGEALDAACGTGRLTALVAGHGHRVRGVDRSPEMLALARKKAPGREFLPGDLDRLPVADDAVDLVTCSLALTHVPALGPVLAEFARVLRPGGHVVLSDIHPDSVARGVVPPVRLPDGSPGRVTTYRHGIGDYLRAALAAGLRPRRCEELTPEPDDGPPPAPAEALGPWDVWPWVLTDLAPEAARAASAGLSSMVIWHFQAD</sequence>
<evidence type="ECO:0000313" key="2">
    <source>
        <dbReference type="EMBL" id="MDA0642435.1"/>
    </source>
</evidence>
<dbReference type="CDD" id="cd02440">
    <property type="entry name" value="AdoMet_MTases"/>
    <property type="match status" value="1"/>
</dbReference>
<dbReference type="RefSeq" id="WP_271276969.1">
    <property type="nucleotide sequence ID" value="NZ_BAABFD010000007.1"/>
</dbReference>
<dbReference type="Gene3D" id="3.40.50.150">
    <property type="entry name" value="Vaccinia Virus protein VP39"/>
    <property type="match status" value="1"/>
</dbReference>
<evidence type="ECO:0000259" key="1">
    <source>
        <dbReference type="Pfam" id="PF08241"/>
    </source>
</evidence>
<dbReference type="InterPro" id="IPR029063">
    <property type="entry name" value="SAM-dependent_MTases_sf"/>
</dbReference>